<evidence type="ECO:0000259" key="2">
    <source>
        <dbReference type="PROSITE" id="PS50026"/>
    </source>
</evidence>
<dbReference type="PROSITE" id="PS50026">
    <property type="entry name" value="EGF_3"/>
    <property type="match status" value="1"/>
</dbReference>
<dbReference type="EMBL" id="CH473963">
    <property type="protein sequence ID" value="EDL99864.1"/>
    <property type="molecule type" value="Genomic_DNA"/>
</dbReference>
<evidence type="ECO:0000313" key="4">
    <source>
        <dbReference type="Proteomes" id="UP000234681"/>
    </source>
</evidence>
<name>A6IJF1_RAT</name>
<dbReference type="Gene3D" id="2.10.25.10">
    <property type="entry name" value="Laminin"/>
    <property type="match status" value="1"/>
</dbReference>
<dbReference type="SUPFAM" id="SSF57196">
    <property type="entry name" value="EGF/Laminin"/>
    <property type="match status" value="1"/>
</dbReference>
<gene>
    <name evidence="3" type="ORF">rCG_35878</name>
</gene>
<proteinExistence type="predicted"/>
<dbReference type="InterPro" id="IPR000742">
    <property type="entry name" value="EGF"/>
</dbReference>
<dbReference type="AlphaFoldDB" id="A6IJF1"/>
<feature type="non-terminal residue" evidence="3">
    <location>
        <position position="82"/>
    </location>
</feature>
<keyword evidence="1" id="KW-0245">EGF-like domain</keyword>
<organism evidence="3 4">
    <name type="scientific">Rattus norvegicus</name>
    <name type="common">Rat</name>
    <dbReference type="NCBI Taxonomy" id="10116"/>
    <lineage>
        <taxon>Eukaryota</taxon>
        <taxon>Metazoa</taxon>
        <taxon>Chordata</taxon>
        <taxon>Craniata</taxon>
        <taxon>Vertebrata</taxon>
        <taxon>Euteleostomi</taxon>
        <taxon>Mammalia</taxon>
        <taxon>Eutheria</taxon>
        <taxon>Euarchontoglires</taxon>
        <taxon>Glires</taxon>
        <taxon>Rodentia</taxon>
        <taxon>Myomorpha</taxon>
        <taxon>Muroidea</taxon>
        <taxon>Muridae</taxon>
        <taxon>Murinae</taxon>
        <taxon>Rattus</taxon>
    </lineage>
</organism>
<sequence>MKETNPTVTAQVVDSGIHCETFMPLCWSKPCHNDVTCEDTVYSYIWHGWPGYTGVLCEIDINEYSCNSCQFGLGLKDVPSCS</sequence>
<accession>A6IJF1</accession>
<dbReference type="Proteomes" id="UP000234681">
    <property type="component" value="Chromosome 14"/>
</dbReference>
<evidence type="ECO:0000256" key="1">
    <source>
        <dbReference type="PROSITE-ProRule" id="PRU00076"/>
    </source>
</evidence>
<protein>
    <submittedName>
        <fullName evidence="3">RCG35878</fullName>
    </submittedName>
</protein>
<feature type="domain" description="EGF-like" evidence="2">
    <location>
        <begin position="22"/>
        <end position="58"/>
    </location>
</feature>
<reference evidence="4" key="1">
    <citation type="submission" date="2005-09" db="EMBL/GenBank/DDBJ databases">
        <authorList>
            <person name="Mural R.J."/>
            <person name="Li P.W."/>
            <person name="Adams M.D."/>
            <person name="Amanatides P.G."/>
            <person name="Baden-Tillson H."/>
            <person name="Barnstead M."/>
            <person name="Chin S.H."/>
            <person name="Dew I."/>
            <person name="Evans C.A."/>
            <person name="Ferriera S."/>
            <person name="Flanigan M."/>
            <person name="Fosler C."/>
            <person name="Glodek A."/>
            <person name="Gu Z."/>
            <person name="Holt R.A."/>
            <person name="Jennings D."/>
            <person name="Kraft C.L."/>
            <person name="Lu F."/>
            <person name="Nguyen T."/>
            <person name="Nusskern D.R."/>
            <person name="Pfannkoch C.M."/>
            <person name="Sitter C."/>
            <person name="Sutton G.G."/>
            <person name="Venter J.C."/>
            <person name="Wang Z."/>
            <person name="Woodage T."/>
            <person name="Zheng X.H."/>
            <person name="Zhong F."/>
        </authorList>
    </citation>
    <scope>NUCLEOTIDE SEQUENCE [LARGE SCALE GENOMIC DNA]</scope>
    <source>
        <strain>BN</strain>
        <strain evidence="4">Sprague-Dawley</strain>
    </source>
</reference>
<evidence type="ECO:0000313" key="3">
    <source>
        <dbReference type="EMBL" id="EDL99864.1"/>
    </source>
</evidence>
<comment type="caution">
    <text evidence="1">Lacks conserved residue(s) required for the propagation of feature annotation.</text>
</comment>